<evidence type="ECO:0000313" key="2">
    <source>
        <dbReference type="Proteomes" id="UP000198967"/>
    </source>
</evidence>
<keyword evidence="2" id="KW-1185">Reference proteome</keyword>
<protein>
    <submittedName>
        <fullName evidence="1">Copper(I)-binding protein</fullName>
    </submittedName>
</protein>
<dbReference type="STRING" id="366584.SAMN05216377_10777"/>
<dbReference type="InterPro" id="IPR036182">
    <property type="entry name" value="PCuAC_sf"/>
</dbReference>
<name>A0A1G7PCD5_PSEOR</name>
<dbReference type="InterPro" id="IPR007410">
    <property type="entry name" value="LpqE-like"/>
</dbReference>
<reference evidence="1 2" key="1">
    <citation type="submission" date="2016-10" db="EMBL/GenBank/DDBJ databases">
        <authorList>
            <person name="de Groot N.N."/>
        </authorList>
    </citation>
    <scope>NUCLEOTIDE SEQUENCE [LARGE SCALE GENOMIC DNA]</scope>
    <source>
        <strain evidence="1 2">CGMCC 4.3143</strain>
    </source>
</reference>
<dbReference type="Pfam" id="PF04314">
    <property type="entry name" value="PCuAC"/>
    <property type="match status" value="1"/>
</dbReference>
<sequence>MSRASLVDRATTQRTPARLVRVLAAVAVAGVALAGCGAGMQAQTSQQVAAVAGASANGGGIAVRNAEIAYPGGLSPEAAIYPVGGVAPVEMVIVNQGAQTDRLVSATSPAGTVTITGEQTVAPDISLVAGQVAGVPGGKQVTIEITGLREDILSGRTYPLVLTFEKAGRVEVGLPVASPTVARVDQAPEGGGGH</sequence>
<dbReference type="Gene3D" id="2.60.40.1890">
    <property type="entry name" value="PCu(A)C copper chaperone"/>
    <property type="match status" value="1"/>
</dbReference>
<organism evidence="1 2">
    <name type="scientific">Pseudonocardia oroxyli</name>
    <dbReference type="NCBI Taxonomy" id="366584"/>
    <lineage>
        <taxon>Bacteria</taxon>
        <taxon>Bacillati</taxon>
        <taxon>Actinomycetota</taxon>
        <taxon>Actinomycetes</taxon>
        <taxon>Pseudonocardiales</taxon>
        <taxon>Pseudonocardiaceae</taxon>
        <taxon>Pseudonocardia</taxon>
    </lineage>
</organism>
<evidence type="ECO:0000313" key="1">
    <source>
        <dbReference type="EMBL" id="SDF83943.1"/>
    </source>
</evidence>
<gene>
    <name evidence="1" type="ORF">SAMN05216377_10777</name>
</gene>
<dbReference type="SUPFAM" id="SSF110087">
    <property type="entry name" value="DR1885-like metal-binding protein"/>
    <property type="match status" value="1"/>
</dbReference>
<proteinExistence type="predicted"/>
<dbReference type="RefSeq" id="WP_093083052.1">
    <property type="nucleotide sequence ID" value="NZ_FNBE01000007.1"/>
</dbReference>
<accession>A0A1G7PCD5</accession>
<dbReference type="EMBL" id="FNBE01000007">
    <property type="protein sequence ID" value="SDF83943.1"/>
    <property type="molecule type" value="Genomic_DNA"/>
</dbReference>
<dbReference type="AlphaFoldDB" id="A0A1G7PCD5"/>
<dbReference type="Proteomes" id="UP000198967">
    <property type="component" value="Unassembled WGS sequence"/>
</dbReference>